<evidence type="ECO:0000256" key="5">
    <source>
        <dbReference type="ARBA" id="ARBA00022692"/>
    </source>
</evidence>
<comment type="subcellular location">
    <subcellularLocation>
        <location evidence="1">Cell membrane</location>
        <topology evidence="1">Multi-pass membrane protein</topology>
    </subcellularLocation>
</comment>
<dbReference type="GO" id="GO:0000030">
    <property type="term" value="F:mannosyltransferase activity"/>
    <property type="evidence" value="ECO:0007669"/>
    <property type="project" value="InterPro"/>
</dbReference>
<sequence length="556" mass="64716">MVINNTNRLNILIQILLGMAIFSIFVTLIILSLLPPIATDALIHHLAIPKLWLLHGGLYEIKWSVFSYYPMNVDLLYLIPLYFHNDIIPNFIHMGFGIGTSWLIFCYLNNKFGRTWGLLGILVFLSTPMVMRMSTVAYVDLGLIFFTSAGIFAYSRWRNNGYSENKWLLISSITMGIALGTKYNALIAWFLLLSAIIFFYSRDKKTQWPAVRYGAIFFLISLLIFSPWLIKNLILTGNPLFPLFNGFFNVSTANITNEETTYNIVSGNTYMGMFKYRAIIYGESFWQTLIIPLRFFFQGQDYSDQYFDGVLNPLLIIMVPFAFMNKSFQKDKIFFVVFSVFFILITFFLDELRVRYILPTIPFLCVLTVMGIKNILTWSEETAKPLRYFYTAAILLFLVILGFKNVMYLNNYFQSLQPVKYLCNMETRDEYLNRHTGSYAAISYINKNTPQNAKVRLIFLAGRGYYLDRIYEDDSSFGMNVIRDLVAHSSEDETFQKHIRSLGYTHLLVRKKLFLKYLHDNYSPEKINILLQQMSRATEMIYEANGYAVYEIITQN</sequence>
<feature type="domain" description="Glycosyltransferase RgtA/B/C/D-like" evidence="9">
    <location>
        <begin position="97"/>
        <end position="230"/>
    </location>
</feature>
<dbReference type="InterPro" id="IPR038731">
    <property type="entry name" value="RgtA/B/C-like"/>
</dbReference>
<accession>A0A0W8FLR6</accession>
<evidence type="ECO:0000256" key="8">
    <source>
        <dbReference type="SAM" id="Phobius"/>
    </source>
</evidence>
<evidence type="ECO:0000313" key="10">
    <source>
        <dbReference type="EMBL" id="KUG21878.1"/>
    </source>
</evidence>
<gene>
    <name evidence="10" type="ORF">ASZ90_008346</name>
</gene>
<dbReference type="AlphaFoldDB" id="A0A0W8FLR6"/>
<feature type="transmembrane region" description="Helical" evidence="8">
    <location>
        <begin position="137"/>
        <end position="155"/>
    </location>
</feature>
<feature type="transmembrane region" description="Helical" evidence="8">
    <location>
        <begin position="278"/>
        <end position="297"/>
    </location>
</feature>
<feature type="transmembrane region" description="Helical" evidence="8">
    <location>
        <begin position="212"/>
        <end position="230"/>
    </location>
</feature>
<reference evidence="10" key="1">
    <citation type="journal article" date="2015" name="Proc. Natl. Acad. Sci. U.S.A.">
        <title>Networks of energetic and metabolic interactions define dynamics in microbial communities.</title>
        <authorList>
            <person name="Embree M."/>
            <person name="Liu J.K."/>
            <person name="Al-Bassam M.M."/>
            <person name="Zengler K."/>
        </authorList>
    </citation>
    <scope>NUCLEOTIDE SEQUENCE</scope>
</reference>
<keyword evidence="4" id="KW-0808">Transferase</keyword>
<dbReference type="EMBL" id="LNQE01001013">
    <property type="protein sequence ID" value="KUG21878.1"/>
    <property type="molecule type" value="Genomic_DNA"/>
</dbReference>
<keyword evidence="3" id="KW-0328">Glycosyltransferase</keyword>
<keyword evidence="2" id="KW-1003">Cell membrane</keyword>
<evidence type="ECO:0000256" key="6">
    <source>
        <dbReference type="ARBA" id="ARBA00022989"/>
    </source>
</evidence>
<feature type="transmembrane region" description="Helical" evidence="8">
    <location>
        <begin position="333"/>
        <end position="350"/>
    </location>
</feature>
<keyword evidence="6 8" id="KW-1133">Transmembrane helix</keyword>
<proteinExistence type="predicted"/>
<feature type="transmembrane region" description="Helical" evidence="8">
    <location>
        <begin position="87"/>
        <end position="108"/>
    </location>
</feature>
<evidence type="ECO:0000256" key="1">
    <source>
        <dbReference type="ARBA" id="ARBA00004651"/>
    </source>
</evidence>
<evidence type="ECO:0000256" key="3">
    <source>
        <dbReference type="ARBA" id="ARBA00022676"/>
    </source>
</evidence>
<evidence type="ECO:0000256" key="7">
    <source>
        <dbReference type="ARBA" id="ARBA00023136"/>
    </source>
</evidence>
<name>A0A0W8FLR6_9ZZZZ</name>
<dbReference type="InterPro" id="IPR050297">
    <property type="entry name" value="LipidA_mod_glycosyltrf_83"/>
</dbReference>
<evidence type="ECO:0000256" key="2">
    <source>
        <dbReference type="ARBA" id="ARBA00022475"/>
    </source>
</evidence>
<protein>
    <submittedName>
        <fullName evidence="10">Membrane protein</fullName>
    </submittedName>
</protein>
<dbReference type="GO" id="GO:0016763">
    <property type="term" value="F:pentosyltransferase activity"/>
    <property type="evidence" value="ECO:0007669"/>
    <property type="project" value="TreeGrafter"/>
</dbReference>
<feature type="transmembrane region" description="Helical" evidence="8">
    <location>
        <begin position="356"/>
        <end position="376"/>
    </location>
</feature>
<feature type="transmembrane region" description="Helical" evidence="8">
    <location>
        <begin position="167"/>
        <end position="200"/>
    </location>
</feature>
<dbReference type="GO" id="GO:0005886">
    <property type="term" value="C:plasma membrane"/>
    <property type="evidence" value="ECO:0007669"/>
    <property type="project" value="UniProtKB-SubCell"/>
</dbReference>
<dbReference type="PANTHER" id="PTHR33908">
    <property type="entry name" value="MANNOSYLTRANSFERASE YKCB-RELATED"/>
    <property type="match status" value="1"/>
</dbReference>
<feature type="transmembrane region" description="Helical" evidence="8">
    <location>
        <begin position="388"/>
        <end position="409"/>
    </location>
</feature>
<comment type="caution">
    <text evidence="10">The sequence shown here is derived from an EMBL/GenBank/DDBJ whole genome shotgun (WGS) entry which is preliminary data.</text>
</comment>
<feature type="transmembrane region" description="Helical" evidence="8">
    <location>
        <begin position="115"/>
        <end position="131"/>
    </location>
</feature>
<dbReference type="GO" id="GO:0008610">
    <property type="term" value="P:lipid biosynthetic process"/>
    <property type="evidence" value="ECO:0007669"/>
    <property type="project" value="UniProtKB-ARBA"/>
</dbReference>
<organism evidence="10">
    <name type="scientific">hydrocarbon metagenome</name>
    <dbReference type="NCBI Taxonomy" id="938273"/>
    <lineage>
        <taxon>unclassified sequences</taxon>
        <taxon>metagenomes</taxon>
        <taxon>ecological metagenomes</taxon>
    </lineage>
</organism>
<dbReference type="PANTHER" id="PTHR33908:SF11">
    <property type="entry name" value="MEMBRANE PROTEIN"/>
    <property type="match status" value="1"/>
</dbReference>
<evidence type="ECO:0000259" key="9">
    <source>
        <dbReference type="Pfam" id="PF13231"/>
    </source>
</evidence>
<keyword evidence="5 8" id="KW-0812">Transmembrane</keyword>
<dbReference type="Pfam" id="PF13231">
    <property type="entry name" value="PMT_2"/>
    <property type="match status" value="1"/>
</dbReference>
<dbReference type="GO" id="GO:0006493">
    <property type="term" value="P:protein O-linked glycosylation"/>
    <property type="evidence" value="ECO:0007669"/>
    <property type="project" value="InterPro"/>
</dbReference>
<feature type="transmembrane region" description="Helical" evidence="8">
    <location>
        <begin position="12"/>
        <end position="34"/>
    </location>
</feature>
<keyword evidence="7 8" id="KW-0472">Membrane</keyword>
<evidence type="ECO:0000256" key="4">
    <source>
        <dbReference type="ARBA" id="ARBA00022679"/>
    </source>
</evidence>